<dbReference type="GO" id="GO:0043590">
    <property type="term" value="C:bacterial nucleoid"/>
    <property type="evidence" value="ECO:0007669"/>
    <property type="project" value="TreeGrafter"/>
</dbReference>
<name>A0A517ZVL4_9PLAN</name>
<proteinExistence type="inferred from homology"/>
<dbReference type="GO" id="GO:0006310">
    <property type="term" value="P:DNA recombination"/>
    <property type="evidence" value="ECO:0007669"/>
    <property type="project" value="UniProtKB-UniRule"/>
</dbReference>
<dbReference type="PANTHER" id="PTHR33991:SF1">
    <property type="entry name" value="DNA REPAIR PROTEIN RECO"/>
    <property type="match status" value="1"/>
</dbReference>
<dbReference type="Proteomes" id="UP000319383">
    <property type="component" value="Chromosome"/>
</dbReference>
<keyword evidence="5 7" id="KW-0234">DNA repair</keyword>
<protein>
    <recommendedName>
        <fullName evidence="2 7">DNA repair protein RecO</fullName>
    </recommendedName>
    <alternativeName>
        <fullName evidence="6 7">Recombination protein O</fullName>
    </alternativeName>
</protein>
<dbReference type="KEGG" id="sdyn:Mal52_50540"/>
<dbReference type="PANTHER" id="PTHR33991">
    <property type="entry name" value="DNA REPAIR PROTEIN RECO"/>
    <property type="match status" value="1"/>
</dbReference>
<keyword evidence="3 7" id="KW-0227">DNA damage</keyword>
<evidence type="ECO:0000259" key="8">
    <source>
        <dbReference type="Pfam" id="PF11967"/>
    </source>
</evidence>
<comment type="similarity">
    <text evidence="1 7">Belongs to the RecO family.</text>
</comment>
<feature type="domain" description="DNA replication/recombination mediator RecO N-terminal" evidence="8">
    <location>
        <begin position="61"/>
        <end position="136"/>
    </location>
</feature>
<dbReference type="InterPro" id="IPR022572">
    <property type="entry name" value="DNA_rep/recomb_RecO_N"/>
</dbReference>
<evidence type="ECO:0000256" key="4">
    <source>
        <dbReference type="ARBA" id="ARBA00023172"/>
    </source>
</evidence>
<dbReference type="Pfam" id="PF02565">
    <property type="entry name" value="RecO_C"/>
    <property type="match status" value="1"/>
</dbReference>
<evidence type="ECO:0000256" key="1">
    <source>
        <dbReference type="ARBA" id="ARBA00007452"/>
    </source>
</evidence>
<dbReference type="Pfam" id="PF11967">
    <property type="entry name" value="RecO_N"/>
    <property type="match status" value="1"/>
</dbReference>
<sequence length="306" mass="33673">MNGRSDGVYGGLKTLTPALSQGEREKTVIALLRARGRNVLWPLPLGGGINVLKGDRSLSTEQTEAIVIRLADFSESSRVVTCFSREFGKLSAVAKGAKRAKSAFEAGLDLLSVYNIVFIRKSSGGLDILTEAQLKRRFQSNDRDLTGLYGGYYVAELLNGLNEEYDPHPQLYDDVVATLEAFSVAGNAATAILRFELGLLREIGQLPAWDICVRCGRQVEPAAWYGMKSSLGGVVCRSCLAQEEYFHRLTAGAVAVLRRLSEETTSPQSRVSVTRQQFTEIRHVLDAAIRQALGRRPKTLKFLKFT</sequence>
<gene>
    <name evidence="7 9" type="primary">recO</name>
    <name evidence="9" type="ORF">Mal52_50540</name>
</gene>
<evidence type="ECO:0000256" key="5">
    <source>
        <dbReference type="ARBA" id="ARBA00023204"/>
    </source>
</evidence>
<dbReference type="InterPro" id="IPR003717">
    <property type="entry name" value="RecO"/>
</dbReference>
<dbReference type="NCBIfam" id="TIGR00613">
    <property type="entry name" value="reco"/>
    <property type="match status" value="1"/>
</dbReference>
<evidence type="ECO:0000313" key="10">
    <source>
        <dbReference type="Proteomes" id="UP000319383"/>
    </source>
</evidence>
<comment type="function">
    <text evidence="7">Involved in DNA repair and RecF pathway recombination.</text>
</comment>
<evidence type="ECO:0000256" key="6">
    <source>
        <dbReference type="ARBA" id="ARBA00033409"/>
    </source>
</evidence>
<evidence type="ECO:0000313" key="9">
    <source>
        <dbReference type="EMBL" id="QDU46533.1"/>
    </source>
</evidence>
<evidence type="ECO:0000256" key="2">
    <source>
        <dbReference type="ARBA" id="ARBA00021310"/>
    </source>
</evidence>
<dbReference type="GO" id="GO:0006302">
    <property type="term" value="P:double-strand break repair"/>
    <property type="evidence" value="ECO:0007669"/>
    <property type="project" value="TreeGrafter"/>
</dbReference>
<evidence type="ECO:0000256" key="3">
    <source>
        <dbReference type="ARBA" id="ARBA00022763"/>
    </source>
</evidence>
<dbReference type="Gene3D" id="1.20.1440.120">
    <property type="entry name" value="Recombination protein O, C-terminal domain"/>
    <property type="match status" value="1"/>
</dbReference>
<keyword evidence="10" id="KW-1185">Reference proteome</keyword>
<dbReference type="AlphaFoldDB" id="A0A517ZVL4"/>
<dbReference type="InterPro" id="IPR012340">
    <property type="entry name" value="NA-bd_OB-fold"/>
</dbReference>
<evidence type="ECO:0000256" key="7">
    <source>
        <dbReference type="HAMAP-Rule" id="MF_00201"/>
    </source>
</evidence>
<dbReference type="HAMAP" id="MF_00201">
    <property type="entry name" value="RecO"/>
    <property type="match status" value="1"/>
</dbReference>
<dbReference type="EMBL" id="CP036276">
    <property type="protein sequence ID" value="QDU46533.1"/>
    <property type="molecule type" value="Genomic_DNA"/>
</dbReference>
<keyword evidence="4 7" id="KW-0233">DNA recombination</keyword>
<dbReference type="InterPro" id="IPR037278">
    <property type="entry name" value="ARFGAP/RecO"/>
</dbReference>
<dbReference type="Gene3D" id="2.40.50.140">
    <property type="entry name" value="Nucleic acid-binding proteins"/>
    <property type="match status" value="1"/>
</dbReference>
<accession>A0A517ZVL4</accession>
<reference evidence="9 10" key="1">
    <citation type="submission" date="2019-02" db="EMBL/GenBank/DDBJ databases">
        <title>Deep-cultivation of Planctomycetes and their phenomic and genomic characterization uncovers novel biology.</title>
        <authorList>
            <person name="Wiegand S."/>
            <person name="Jogler M."/>
            <person name="Boedeker C."/>
            <person name="Pinto D."/>
            <person name="Vollmers J."/>
            <person name="Rivas-Marin E."/>
            <person name="Kohn T."/>
            <person name="Peeters S.H."/>
            <person name="Heuer A."/>
            <person name="Rast P."/>
            <person name="Oberbeckmann S."/>
            <person name="Bunk B."/>
            <person name="Jeske O."/>
            <person name="Meyerdierks A."/>
            <person name="Storesund J.E."/>
            <person name="Kallscheuer N."/>
            <person name="Luecker S."/>
            <person name="Lage O.M."/>
            <person name="Pohl T."/>
            <person name="Merkel B.J."/>
            <person name="Hornburger P."/>
            <person name="Mueller R.-W."/>
            <person name="Bruemmer F."/>
            <person name="Labrenz M."/>
            <person name="Spormann A.M."/>
            <person name="Op den Camp H."/>
            <person name="Overmann J."/>
            <person name="Amann R."/>
            <person name="Jetten M.S.M."/>
            <person name="Mascher T."/>
            <person name="Medema M.H."/>
            <person name="Devos D.P."/>
            <person name="Kaster A.-K."/>
            <person name="Ovreas L."/>
            <person name="Rohde M."/>
            <person name="Galperin M.Y."/>
            <person name="Jogler C."/>
        </authorList>
    </citation>
    <scope>NUCLEOTIDE SEQUENCE [LARGE SCALE GENOMIC DNA]</scope>
    <source>
        <strain evidence="9 10">Mal52</strain>
    </source>
</reference>
<organism evidence="9 10">
    <name type="scientific">Symmachiella dynata</name>
    <dbReference type="NCBI Taxonomy" id="2527995"/>
    <lineage>
        <taxon>Bacteria</taxon>
        <taxon>Pseudomonadati</taxon>
        <taxon>Planctomycetota</taxon>
        <taxon>Planctomycetia</taxon>
        <taxon>Planctomycetales</taxon>
        <taxon>Planctomycetaceae</taxon>
        <taxon>Symmachiella</taxon>
    </lineage>
</organism>
<dbReference type="SUPFAM" id="SSF50249">
    <property type="entry name" value="Nucleic acid-binding proteins"/>
    <property type="match status" value="1"/>
</dbReference>
<dbReference type="SUPFAM" id="SSF57863">
    <property type="entry name" value="ArfGap/RecO-like zinc finger"/>
    <property type="match status" value="1"/>
</dbReference>
<dbReference type="InterPro" id="IPR042242">
    <property type="entry name" value="RecO_C"/>
</dbReference>